<dbReference type="Proteomes" id="UP001165041">
    <property type="component" value="Unassembled WGS sequence"/>
</dbReference>
<evidence type="ECO:0000256" key="3">
    <source>
        <dbReference type="ARBA" id="ARBA00022475"/>
    </source>
</evidence>
<proteinExistence type="inferred from homology"/>
<evidence type="ECO:0000313" key="10">
    <source>
        <dbReference type="Proteomes" id="UP001165041"/>
    </source>
</evidence>
<dbReference type="AlphaFoldDB" id="A0A9W6QA15"/>
<keyword evidence="3" id="KW-1003">Cell membrane</keyword>
<reference evidence="9" key="1">
    <citation type="submission" date="2023-02" db="EMBL/GenBank/DDBJ databases">
        <title>Kitasatospora phosalacinea NBRC 14627.</title>
        <authorList>
            <person name="Ichikawa N."/>
            <person name="Sato H."/>
            <person name="Tonouchi N."/>
        </authorList>
    </citation>
    <scope>NUCLEOTIDE SEQUENCE</scope>
    <source>
        <strain evidence="9">NBRC 14627</strain>
    </source>
</reference>
<feature type="transmembrane region" description="Helical" evidence="7">
    <location>
        <begin position="108"/>
        <end position="127"/>
    </location>
</feature>
<organism evidence="9 10">
    <name type="scientific">Kitasatospora phosalacinea</name>
    <dbReference type="NCBI Taxonomy" id="2065"/>
    <lineage>
        <taxon>Bacteria</taxon>
        <taxon>Bacillati</taxon>
        <taxon>Actinomycetota</taxon>
        <taxon>Actinomycetes</taxon>
        <taxon>Kitasatosporales</taxon>
        <taxon>Streptomycetaceae</taxon>
        <taxon>Kitasatospora</taxon>
    </lineage>
</organism>
<feature type="transmembrane region" description="Helical" evidence="7">
    <location>
        <begin position="172"/>
        <end position="194"/>
    </location>
</feature>
<keyword evidence="6 7" id="KW-0472">Membrane</keyword>
<dbReference type="GO" id="GO:0005886">
    <property type="term" value="C:plasma membrane"/>
    <property type="evidence" value="ECO:0007669"/>
    <property type="project" value="UniProtKB-SubCell"/>
</dbReference>
<evidence type="ECO:0000259" key="8">
    <source>
        <dbReference type="PROSITE" id="PS50928"/>
    </source>
</evidence>
<evidence type="ECO:0000256" key="2">
    <source>
        <dbReference type="ARBA" id="ARBA00022448"/>
    </source>
</evidence>
<feature type="transmembrane region" description="Helical" evidence="7">
    <location>
        <begin position="237"/>
        <end position="258"/>
    </location>
</feature>
<accession>A0A9W6QA15</accession>
<feature type="transmembrane region" description="Helical" evidence="7">
    <location>
        <begin position="139"/>
        <end position="160"/>
    </location>
</feature>
<feature type="transmembrane region" description="Helical" evidence="7">
    <location>
        <begin position="12"/>
        <end position="30"/>
    </location>
</feature>
<dbReference type="SUPFAM" id="SSF161098">
    <property type="entry name" value="MetI-like"/>
    <property type="match status" value="1"/>
</dbReference>
<sequence>MTRYLLRRLAHTAFVLWAAFTASFVLLFLLPGDPVATMVLGGGGSAALDGAQVAALRHAYGFDRPVPAQYLDRLLHALHGDFGSSVQSGERVGALIADALPQTAQLTGAALLLALLGGGALALAGAWTRSRRLARLLDAAPALGVSAPTFWTGLMLIQFVSFRLGLFPSVGAAGPAALVLPALTLALPAGAVLARVFTGSLRAALGEPYVTTARAKGATRARVYFGHALRNAAGAPLALLGLLVGELLAGSVVTETVFSRGGLGRVTASAVATQDIPVVQGLVVLGAAVFALANLAVDLAQPLVDPRLLVRTAAPRSVTA</sequence>
<evidence type="ECO:0000313" key="9">
    <source>
        <dbReference type="EMBL" id="GLW72640.1"/>
    </source>
</evidence>
<dbReference type="GO" id="GO:0055085">
    <property type="term" value="P:transmembrane transport"/>
    <property type="evidence" value="ECO:0007669"/>
    <property type="project" value="InterPro"/>
</dbReference>
<dbReference type="EMBL" id="BSSA01000019">
    <property type="protein sequence ID" value="GLW72640.1"/>
    <property type="molecule type" value="Genomic_DNA"/>
</dbReference>
<keyword evidence="5 7" id="KW-1133">Transmembrane helix</keyword>
<evidence type="ECO:0000256" key="7">
    <source>
        <dbReference type="RuleBase" id="RU363032"/>
    </source>
</evidence>
<gene>
    <name evidence="9" type="ORF">Kpho02_49390</name>
</gene>
<comment type="similarity">
    <text evidence="7">Belongs to the binding-protein-dependent transport system permease family.</text>
</comment>
<comment type="caution">
    <text evidence="9">The sequence shown here is derived from an EMBL/GenBank/DDBJ whole genome shotgun (WGS) entry which is preliminary data.</text>
</comment>
<comment type="subcellular location">
    <subcellularLocation>
        <location evidence="1 7">Cell membrane</location>
        <topology evidence="1 7">Multi-pass membrane protein</topology>
    </subcellularLocation>
</comment>
<dbReference type="InterPro" id="IPR045621">
    <property type="entry name" value="BPD_transp_1_N"/>
</dbReference>
<evidence type="ECO:0000256" key="4">
    <source>
        <dbReference type="ARBA" id="ARBA00022692"/>
    </source>
</evidence>
<dbReference type="PANTHER" id="PTHR43163:SF6">
    <property type="entry name" value="DIPEPTIDE TRANSPORT SYSTEM PERMEASE PROTEIN DPPB-RELATED"/>
    <property type="match status" value="1"/>
</dbReference>
<dbReference type="Pfam" id="PF00528">
    <property type="entry name" value="BPD_transp_1"/>
    <property type="match status" value="1"/>
</dbReference>
<keyword evidence="2 7" id="KW-0813">Transport</keyword>
<feature type="domain" description="ABC transmembrane type-1" evidence="8">
    <location>
        <begin position="100"/>
        <end position="301"/>
    </location>
</feature>
<dbReference type="Pfam" id="PF19300">
    <property type="entry name" value="BPD_transp_1_N"/>
    <property type="match status" value="1"/>
</dbReference>
<name>A0A9W6QA15_9ACTN</name>
<evidence type="ECO:0000256" key="1">
    <source>
        <dbReference type="ARBA" id="ARBA00004651"/>
    </source>
</evidence>
<dbReference type="RefSeq" id="WP_285738330.1">
    <property type="nucleotide sequence ID" value="NZ_BSSA01000019.1"/>
</dbReference>
<protein>
    <submittedName>
        <fullName evidence="9">Peptide ABC transporter permease</fullName>
    </submittedName>
</protein>
<dbReference type="InterPro" id="IPR000515">
    <property type="entry name" value="MetI-like"/>
</dbReference>
<dbReference type="PANTHER" id="PTHR43163">
    <property type="entry name" value="DIPEPTIDE TRANSPORT SYSTEM PERMEASE PROTEIN DPPB-RELATED"/>
    <property type="match status" value="1"/>
</dbReference>
<dbReference type="InterPro" id="IPR035906">
    <property type="entry name" value="MetI-like_sf"/>
</dbReference>
<evidence type="ECO:0000256" key="6">
    <source>
        <dbReference type="ARBA" id="ARBA00023136"/>
    </source>
</evidence>
<dbReference type="Gene3D" id="1.10.3720.10">
    <property type="entry name" value="MetI-like"/>
    <property type="match status" value="1"/>
</dbReference>
<keyword evidence="4 7" id="KW-0812">Transmembrane</keyword>
<dbReference type="CDD" id="cd06261">
    <property type="entry name" value="TM_PBP2"/>
    <property type="match status" value="1"/>
</dbReference>
<feature type="transmembrane region" description="Helical" evidence="7">
    <location>
        <begin position="278"/>
        <end position="297"/>
    </location>
</feature>
<dbReference type="PROSITE" id="PS50928">
    <property type="entry name" value="ABC_TM1"/>
    <property type="match status" value="1"/>
</dbReference>
<evidence type="ECO:0000256" key="5">
    <source>
        <dbReference type="ARBA" id="ARBA00022989"/>
    </source>
</evidence>